<evidence type="ECO:0000313" key="2">
    <source>
        <dbReference type="EMBL" id="ACX96950.1"/>
    </source>
</evidence>
<name>D0KW47_HALNC</name>
<dbReference type="Proteomes" id="UP000009102">
    <property type="component" value="Chromosome"/>
</dbReference>
<evidence type="ECO:0000313" key="3">
    <source>
        <dbReference type="Proteomes" id="UP000009102"/>
    </source>
</evidence>
<dbReference type="RefSeq" id="WP_012824982.1">
    <property type="nucleotide sequence ID" value="NC_013422.1"/>
</dbReference>
<feature type="transmembrane region" description="Helical" evidence="1">
    <location>
        <begin position="12"/>
        <end position="33"/>
    </location>
</feature>
<protein>
    <submittedName>
        <fullName evidence="2">Uncharacterized protein</fullName>
    </submittedName>
</protein>
<dbReference type="AlphaFoldDB" id="D0KW47"/>
<dbReference type="HOGENOM" id="CLU_3168762_0_0_6"/>
<dbReference type="KEGG" id="hna:Hneap_2133"/>
<gene>
    <name evidence="2" type="ordered locus">Hneap_2133</name>
</gene>
<keyword evidence="1" id="KW-1133">Transmembrane helix</keyword>
<keyword evidence="1" id="KW-0812">Transmembrane</keyword>
<dbReference type="EMBL" id="CP001801">
    <property type="protein sequence ID" value="ACX96950.1"/>
    <property type="molecule type" value="Genomic_DNA"/>
</dbReference>
<organism evidence="2 3">
    <name type="scientific">Halothiobacillus neapolitanus (strain ATCC 23641 / DSM 15147 / CIP 104769 / NCIMB 8539 / c2)</name>
    <name type="common">Thiobacillus neapolitanus</name>
    <dbReference type="NCBI Taxonomy" id="555778"/>
    <lineage>
        <taxon>Bacteria</taxon>
        <taxon>Pseudomonadati</taxon>
        <taxon>Pseudomonadota</taxon>
        <taxon>Gammaproteobacteria</taxon>
        <taxon>Chromatiales</taxon>
        <taxon>Halothiobacillaceae</taxon>
        <taxon>Halothiobacillus</taxon>
    </lineage>
</organism>
<proteinExistence type="predicted"/>
<sequence length="47" mass="5205">MWALVQNNPLMVAIIVIVVLIAIALHVGIYLVIKRLVNRDLPPASDE</sequence>
<keyword evidence="1" id="KW-0472">Membrane</keyword>
<dbReference type="STRING" id="555778.Hneap_2133"/>
<evidence type="ECO:0000256" key="1">
    <source>
        <dbReference type="SAM" id="Phobius"/>
    </source>
</evidence>
<accession>D0KW47</accession>
<reference evidence="2 3" key="1">
    <citation type="submission" date="2009-10" db="EMBL/GenBank/DDBJ databases">
        <title>Complete sequence of Halothiobacillus neapolitanus c2.</title>
        <authorList>
            <consortium name="US DOE Joint Genome Institute"/>
            <person name="Lucas S."/>
            <person name="Copeland A."/>
            <person name="Lapidus A."/>
            <person name="Glavina del Rio T."/>
            <person name="Tice H."/>
            <person name="Bruce D."/>
            <person name="Goodwin L."/>
            <person name="Pitluck S."/>
            <person name="Davenport K."/>
            <person name="Brettin T."/>
            <person name="Detter J.C."/>
            <person name="Han C."/>
            <person name="Tapia R."/>
            <person name="Larimer F."/>
            <person name="Land M."/>
            <person name="Hauser L."/>
            <person name="Kyrpides N."/>
            <person name="Mikhailova N."/>
            <person name="Kerfeld C."/>
            <person name="Cannon G."/>
            <person name="Heinhort S."/>
        </authorList>
    </citation>
    <scope>NUCLEOTIDE SEQUENCE [LARGE SCALE GENOMIC DNA]</scope>
    <source>
        <strain evidence="3">ATCC 23641 / c2</strain>
    </source>
</reference>
<keyword evidence="3" id="KW-1185">Reference proteome</keyword>